<dbReference type="InterPro" id="IPR011990">
    <property type="entry name" value="TPR-like_helical_dom_sf"/>
</dbReference>
<dbReference type="PANTHER" id="PTHR45011:SF1">
    <property type="entry name" value="DAP3-BINDING CELL DEATH ENHANCER 1"/>
    <property type="match status" value="1"/>
</dbReference>
<evidence type="ECO:0000313" key="3">
    <source>
        <dbReference type="Proteomes" id="UP001470230"/>
    </source>
</evidence>
<sequence length="1064" mass="125914">MINKLAEFQKAFNNHQIRLLNQYHTKVIEDFTCYLITEKSQAKDLQNLVDKSEITIIDNIGEQNDRYFVIFIDEAIIFIEDCGIDLLSTLFIAKERNRTIIASEKINKEQLSEELHLNFYEEIKEYEKEFYNEIINEFSKSFSIRKENKMRVKEIWKLILPSFSAYFINKSYKKLEQNKIKETEIEINELNDEIIHLHPLGNTNSSSVKLIYHIELGQLFVLKWYYTKESKKLYERELRNYKRICHPSLPRLYGKILDGKTRYLIIEYIRGQSLKDIKTLNLKPEEKINFIFQIMFIIEYLQNESLIYRDLKPNNFIVDEEKRIILIDFDRMIRIDEQPNPEEESTKDIGTLYMAPEIYRGTVKKYTYKEDVYSLGLLIYFIFFGKDPTIIEEEKTESIIYPFDEFPAEYCKLRDICMNCTRKEPSERPKITEVIDSFYDIFLSFMQEETGFFDLSEVMNNYNENKYFPYWKLFFEYDSIEFQEQLKLFNSNENINQNIRKYIENYSNYLNVNHLISQFLLGEEYYPESYYSENIGKFIHFFLISKNSNNIKAILCLEYIFSEGKYIWRDINKGIHYYSLAANQNVTEAQNKLGFIYTEGEYISRDINKGIHYLTLAANQNVAEAQNKLGFIYTEGKYISRDINKGIHYFTLAANQNYAIAQNKLGFIYTEGEYISRDINKGIHYLTLAANQNYAKAQFNLGIIYTEGKYISRDINKGIHYLTLAANQNYASAQFNLGFIYSEGKYISRDINKGIHYLTLAANQNYAKAQNTLGFIYTEGKYISRDINKGIHYFTLAANQNVADAQFLLGFIFFTVKYNHENAKKGRYYFMLASKNRCKEAHFHVGFLYHEGKYVDQDIEKAVHYYKEGSSFNSQHAKNNLGIIYKNGFHGEIQPKIGLAIEYFEEAIRQKNDAVSMYNLSNIYIYDDRVNQNIDKSIELLIRSFNQGFQPSLVLLIIALIKKVNDFNYFNYFKIIEEIDKYKDTTENLKTKIRQIIFCFNLYDANTFEKIYDFTRKIEFLYDITLLPIESNELKIRNKNDPPPGIKLPPPISSQFYEGFGIKI</sequence>
<accession>A0ABR2H2B3</accession>
<dbReference type="InterPro" id="IPR011009">
    <property type="entry name" value="Kinase-like_dom_sf"/>
</dbReference>
<evidence type="ECO:0000259" key="1">
    <source>
        <dbReference type="PROSITE" id="PS50011"/>
    </source>
</evidence>
<dbReference type="GO" id="GO:0016301">
    <property type="term" value="F:kinase activity"/>
    <property type="evidence" value="ECO:0007669"/>
    <property type="project" value="UniProtKB-KW"/>
</dbReference>
<name>A0ABR2H2B3_9EUKA</name>
<dbReference type="InterPro" id="IPR008271">
    <property type="entry name" value="Ser/Thr_kinase_AS"/>
</dbReference>
<dbReference type="EMBL" id="JAPFFF010000050">
    <property type="protein sequence ID" value="KAK8839732.1"/>
    <property type="molecule type" value="Genomic_DNA"/>
</dbReference>
<comment type="caution">
    <text evidence="2">The sequence shown here is derived from an EMBL/GenBank/DDBJ whole genome shotgun (WGS) entry which is preliminary data.</text>
</comment>
<gene>
    <name evidence="2" type="ORF">M9Y10_031437</name>
</gene>
<dbReference type="InterPro" id="IPR006597">
    <property type="entry name" value="Sel1-like"/>
</dbReference>
<dbReference type="PANTHER" id="PTHR45011">
    <property type="entry name" value="DAP3-BINDING CELL DEATH ENHANCER 1"/>
    <property type="match status" value="1"/>
</dbReference>
<keyword evidence="3" id="KW-1185">Reference proteome</keyword>
<dbReference type="InterPro" id="IPR052748">
    <property type="entry name" value="ISR_Activator"/>
</dbReference>
<dbReference type="SUPFAM" id="SSF56112">
    <property type="entry name" value="Protein kinase-like (PK-like)"/>
    <property type="match status" value="1"/>
</dbReference>
<evidence type="ECO:0000313" key="2">
    <source>
        <dbReference type="EMBL" id="KAK8839732.1"/>
    </source>
</evidence>
<reference evidence="2 3" key="1">
    <citation type="submission" date="2024-04" db="EMBL/GenBank/DDBJ databases">
        <title>Tritrichomonas musculus Genome.</title>
        <authorList>
            <person name="Alves-Ferreira E."/>
            <person name="Grigg M."/>
            <person name="Lorenzi H."/>
            <person name="Galac M."/>
        </authorList>
    </citation>
    <scope>NUCLEOTIDE SEQUENCE [LARGE SCALE GENOMIC DNA]</scope>
    <source>
        <strain evidence="2 3">EAF2021</strain>
    </source>
</reference>
<dbReference type="PROSITE" id="PS50011">
    <property type="entry name" value="PROTEIN_KINASE_DOM"/>
    <property type="match status" value="1"/>
</dbReference>
<keyword evidence="2" id="KW-0808">Transferase</keyword>
<dbReference type="Pfam" id="PF08238">
    <property type="entry name" value="Sel1"/>
    <property type="match status" value="10"/>
</dbReference>
<dbReference type="PROSITE" id="PS00108">
    <property type="entry name" value="PROTEIN_KINASE_ST"/>
    <property type="match status" value="1"/>
</dbReference>
<dbReference type="Proteomes" id="UP001470230">
    <property type="component" value="Unassembled WGS sequence"/>
</dbReference>
<dbReference type="Pfam" id="PF00069">
    <property type="entry name" value="Pkinase"/>
    <property type="match status" value="1"/>
</dbReference>
<keyword evidence="2" id="KW-0675">Receptor</keyword>
<dbReference type="SMART" id="SM00220">
    <property type="entry name" value="S_TKc"/>
    <property type="match status" value="1"/>
</dbReference>
<feature type="domain" description="Protein kinase" evidence="1">
    <location>
        <begin position="194"/>
        <end position="443"/>
    </location>
</feature>
<dbReference type="Gene3D" id="1.10.510.10">
    <property type="entry name" value="Transferase(Phosphotransferase) domain 1"/>
    <property type="match status" value="1"/>
</dbReference>
<dbReference type="InterPro" id="IPR000719">
    <property type="entry name" value="Prot_kinase_dom"/>
</dbReference>
<keyword evidence="2" id="KW-0418">Kinase</keyword>
<dbReference type="SMART" id="SM00671">
    <property type="entry name" value="SEL1"/>
    <property type="match status" value="11"/>
</dbReference>
<dbReference type="SUPFAM" id="SSF81901">
    <property type="entry name" value="HCP-like"/>
    <property type="match status" value="3"/>
</dbReference>
<dbReference type="Gene3D" id="1.25.40.10">
    <property type="entry name" value="Tetratricopeptide repeat domain"/>
    <property type="match status" value="2"/>
</dbReference>
<protein>
    <submittedName>
        <fullName evidence="2">Receptor-interacting serine/threonine-protein kinase 1</fullName>
    </submittedName>
</protein>
<proteinExistence type="predicted"/>
<organism evidence="2 3">
    <name type="scientific">Tritrichomonas musculus</name>
    <dbReference type="NCBI Taxonomy" id="1915356"/>
    <lineage>
        <taxon>Eukaryota</taxon>
        <taxon>Metamonada</taxon>
        <taxon>Parabasalia</taxon>
        <taxon>Tritrichomonadida</taxon>
        <taxon>Tritrichomonadidae</taxon>
        <taxon>Tritrichomonas</taxon>
    </lineage>
</organism>